<dbReference type="Pfam" id="PF00005">
    <property type="entry name" value="ABC_tran"/>
    <property type="match status" value="2"/>
</dbReference>
<dbReference type="EMBL" id="JBHLTP010000013">
    <property type="protein sequence ID" value="MFC0525055.1"/>
    <property type="molecule type" value="Genomic_DNA"/>
</dbReference>
<name>A0ABV6LRM2_9BACI</name>
<dbReference type="Proteomes" id="UP001589836">
    <property type="component" value="Unassembled WGS sequence"/>
</dbReference>
<feature type="domain" description="ABC transporter" evidence="9">
    <location>
        <begin position="303"/>
        <end position="535"/>
    </location>
</feature>
<dbReference type="GO" id="GO:0005524">
    <property type="term" value="F:ATP binding"/>
    <property type="evidence" value="ECO:0007669"/>
    <property type="project" value="UniProtKB-KW"/>
</dbReference>
<keyword evidence="3" id="KW-0813">Transport</keyword>
<dbReference type="RefSeq" id="WP_377349817.1">
    <property type="nucleotide sequence ID" value="NZ_JBHLTP010000013.1"/>
</dbReference>
<proteinExistence type="inferred from homology"/>
<keyword evidence="7" id="KW-1278">Translocase</keyword>
<sequence length="557" mass="62665">MSRDTLSIQQLSLNYEETEQSTLSDISFTISEGETMLLLGPSGSGKSSLTFCLNGIYPSELDGYTAGDVKLNEASISNSSPGQWSQRIGVVFQDPESQFCMLTVEDEIAFGLENIQTPPEEIETRIEEVLSLVDMEEYKESTISSLSGGQKQKVALACVLALQPAILILDEPTANLDPKATQDFIDTIHSLHLQHSFGLIVIEHQLEGWASFIERAVILQKDGKMLYDGPLREAITTFGDELKEQGIWIPKVTDLWLSHFGSSLQPLPLTIEEYMQSLEANHLHAPAIISRPNKRKALSNNLLMAKDLHVSKRNQAILRGIDVAIHKGEFIAILGPNGSGKTTLSRALAGIETKYEGDLMLHQRPLSSWKERDLRKEIGYVFQNPEHQFITDSVEEEIGYGMKVRSFSEDYITQRVTEIMSYCQLEGLEKRHPYTLSQGQKRRLSVATMIVDEQGLLFLDEPTFGQDARSTERLMSLLEQRFKEDTTIVMITHDMDLVQKYATRVLVMEEGRIIADQTPAELWKQPNLAKWNLLLPTSVSLEKRLEALQDVYSITSN</sequence>
<evidence type="ECO:0000256" key="5">
    <source>
        <dbReference type="ARBA" id="ARBA00022741"/>
    </source>
</evidence>
<evidence type="ECO:0000256" key="2">
    <source>
        <dbReference type="ARBA" id="ARBA00005417"/>
    </source>
</evidence>
<dbReference type="InterPro" id="IPR003439">
    <property type="entry name" value="ABC_transporter-like_ATP-bd"/>
</dbReference>
<keyword evidence="5" id="KW-0547">Nucleotide-binding</keyword>
<keyword evidence="4" id="KW-1003">Cell membrane</keyword>
<accession>A0ABV6LRM2</accession>
<comment type="subcellular location">
    <subcellularLocation>
        <location evidence="1">Cell membrane</location>
        <topology evidence="1">Peripheral membrane protein</topology>
    </subcellularLocation>
</comment>
<evidence type="ECO:0000256" key="4">
    <source>
        <dbReference type="ARBA" id="ARBA00022475"/>
    </source>
</evidence>
<evidence type="ECO:0000256" key="7">
    <source>
        <dbReference type="ARBA" id="ARBA00022967"/>
    </source>
</evidence>
<dbReference type="PROSITE" id="PS00211">
    <property type="entry name" value="ABC_TRANSPORTER_1"/>
    <property type="match status" value="2"/>
</dbReference>
<evidence type="ECO:0000313" key="10">
    <source>
        <dbReference type="EMBL" id="MFC0525055.1"/>
    </source>
</evidence>
<keyword evidence="6 10" id="KW-0067">ATP-binding</keyword>
<dbReference type="SMART" id="SM00382">
    <property type="entry name" value="AAA"/>
    <property type="match status" value="2"/>
</dbReference>
<dbReference type="InterPro" id="IPR017871">
    <property type="entry name" value="ABC_transporter-like_CS"/>
</dbReference>
<reference evidence="10 11" key="1">
    <citation type="submission" date="2024-09" db="EMBL/GenBank/DDBJ databases">
        <authorList>
            <person name="Sun Q."/>
            <person name="Mori K."/>
        </authorList>
    </citation>
    <scope>NUCLEOTIDE SEQUENCE [LARGE SCALE GENOMIC DNA]</scope>
    <source>
        <strain evidence="10 11">NCAIM B.02529</strain>
    </source>
</reference>
<dbReference type="PROSITE" id="PS50893">
    <property type="entry name" value="ABC_TRANSPORTER_2"/>
    <property type="match status" value="2"/>
</dbReference>
<dbReference type="PANTHER" id="PTHR43553:SF19">
    <property type="entry name" value="HMP_THIAMINE IMPORT ATP-BINDING PROTEIN YKOD-RELATED"/>
    <property type="match status" value="1"/>
</dbReference>
<dbReference type="PANTHER" id="PTHR43553">
    <property type="entry name" value="HEAVY METAL TRANSPORTER"/>
    <property type="match status" value="1"/>
</dbReference>
<evidence type="ECO:0000256" key="1">
    <source>
        <dbReference type="ARBA" id="ARBA00004202"/>
    </source>
</evidence>
<dbReference type="Gene3D" id="3.40.50.300">
    <property type="entry name" value="P-loop containing nucleotide triphosphate hydrolases"/>
    <property type="match status" value="2"/>
</dbReference>
<protein>
    <submittedName>
        <fullName evidence="10">ABC transporter ATP-binding protein</fullName>
    </submittedName>
</protein>
<comment type="similarity">
    <text evidence="2">Belongs to the ABC transporter superfamily.</text>
</comment>
<evidence type="ECO:0000256" key="8">
    <source>
        <dbReference type="ARBA" id="ARBA00023136"/>
    </source>
</evidence>
<evidence type="ECO:0000259" key="9">
    <source>
        <dbReference type="PROSITE" id="PS50893"/>
    </source>
</evidence>
<dbReference type="SUPFAM" id="SSF52540">
    <property type="entry name" value="P-loop containing nucleoside triphosphate hydrolases"/>
    <property type="match status" value="2"/>
</dbReference>
<dbReference type="NCBIfam" id="NF010167">
    <property type="entry name" value="PRK13648.1"/>
    <property type="match status" value="2"/>
</dbReference>
<dbReference type="CDD" id="cd03225">
    <property type="entry name" value="ABC_cobalt_CbiO_domain1"/>
    <property type="match status" value="2"/>
</dbReference>
<evidence type="ECO:0000313" key="11">
    <source>
        <dbReference type="Proteomes" id="UP001589836"/>
    </source>
</evidence>
<evidence type="ECO:0000256" key="6">
    <source>
        <dbReference type="ARBA" id="ARBA00022840"/>
    </source>
</evidence>
<gene>
    <name evidence="10" type="ORF">ACFFGV_15855</name>
</gene>
<feature type="domain" description="ABC transporter" evidence="9">
    <location>
        <begin position="8"/>
        <end position="247"/>
    </location>
</feature>
<organism evidence="10 11">
    <name type="scientific">Pontibacillus salicampi</name>
    <dbReference type="NCBI Taxonomy" id="1449801"/>
    <lineage>
        <taxon>Bacteria</taxon>
        <taxon>Bacillati</taxon>
        <taxon>Bacillota</taxon>
        <taxon>Bacilli</taxon>
        <taxon>Bacillales</taxon>
        <taxon>Bacillaceae</taxon>
        <taxon>Pontibacillus</taxon>
    </lineage>
</organism>
<dbReference type="InterPro" id="IPR050095">
    <property type="entry name" value="ECF_ABC_transporter_ATP-bd"/>
</dbReference>
<evidence type="ECO:0000256" key="3">
    <source>
        <dbReference type="ARBA" id="ARBA00022448"/>
    </source>
</evidence>
<dbReference type="InterPro" id="IPR027417">
    <property type="entry name" value="P-loop_NTPase"/>
</dbReference>
<keyword evidence="8" id="KW-0472">Membrane</keyword>
<dbReference type="InterPro" id="IPR015856">
    <property type="entry name" value="ABC_transpr_CbiO/EcfA_su"/>
</dbReference>
<keyword evidence="11" id="KW-1185">Reference proteome</keyword>
<comment type="caution">
    <text evidence="10">The sequence shown here is derived from an EMBL/GenBank/DDBJ whole genome shotgun (WGS) entry which is preliminary data.</text>
</comment>
<dbReference type="InterPro" id="IPR003593">
    <property type="entry name" value="AAA+_ATPase"/>
</dbReference>